<evidence type="ECO:0000259" key="7">
    <source>
        <dbReference type="Pfam" id="PF06271"/>
    </source>
</evidence>
<name>A0ABP6UVI2_9FLAO</name>
<gene>
    <name evidence="8" type="ORF">GCM10022393_36900</name>
</gene>
<evidence type="ECO:0000256" key="3">
    <source>
        <dbReference type="ARBA" id="ARBA00022692"/>
    </source>
</evidence>
<dbReference type="Pfam" id="PF06271">
    <property type="entry name" value="RDD"/>
    <property type="match status" value="1"/>
</dbReference>
<keyword evidence="4 6" id="KW-1133">Transmembrane helix</keyword>
<reference evidence="9" key="1">
    <citation type="journal article" date="2019" name="Int. J. Syst. Evol. Microbiol.">
        <title>The Global Catalogue of Microorganisms (GCM) 10K type strain sequencing project: providing services to taxonomists for standard genome sequencing and annotation.</title>
        <authorList>
            <consortium name="The Broad Institute Genomics Platform"/>
            <consortium name="The Broad Institute Genome Sequencing Center for Infectious Disease"/>
            <person name="Wu L."/>
            <person name="Ma J."/>
        </authorList>
    </citation>
    <scope>NUCLEOTIDE SEQUENCE [LARGE SCALE GENOMIC DNA]</scope>
    <source>
        <strain evidence="9">JCM 17106</strain>
    </source>
</reference>
<organism evidence="8 9">
    <name type="scientific">Aquimarina addita</name>
    <dbReference type="NCBI Taxonomy" id="870485"/>
    <lineage>
        <taxon>Bacteria</taxon>
        <taxon>Pseudomonadati</taxon>
        <taxon>Bacteroidota</taxon>
        <taxon>Flavobacteriia</taxon>
        <taxon>Flavobacteriales</taxon>
        <taxon>Flavobacteriaceae</taxon>
        <taxon>Aquimarina</taxon>
    </lineage>
</organism>
<dbReference type="PANTHER" id="PTHR36115:SF4">
    <property type="entry name" value="MEMBRANE PROTEIN"/>
    <property type="match status" value="1"/>
</dbReference>
<proteinExistence type="predicted"/>
<evidence type="ECO:0000313" key="9">
    <source>
        <dbReference type="Proteomes" id="UP001500459"/>
    </source>
</evidence>
<comment type="subcellular location">
    <subcellularLocation>
        <location evidence="1">Cell membrane</location>
        <topology evidence="1">Multi-pass membrane protein</topology>
    </subcellularLocation>
</comment>
<comment type="caution">
    <text evidence="8">The sequence shown here is derived from an EMBL/GenBank/DDBJ whole genome shotgun (WGS) entry which is preliminary data.</text>
</comment>
<dbReference type="EMBL" id="BAABCW010000021">
    <property type="protein sequence ID" value="GAA3519337.1"/>
    <property type="molecule type" value="Genomic_DNA"/>
</dbReference>
<keyword evidence="9" id="KW-1185">Reference proteome</keyword>
<evidence type="ECO:0000256" key="5">
    <source>
        <dbReference type="ARBA" id="ARBA00023136"/>
    </source>
</evidence>
<evidence type="ECO:0000256" key="6">
    <source>
        <dbReference type="SAM" id="Phobius"/>
    </source>
</evidence>
<dbReference type="RefSeq" id="WP_344929967.1">
    <property type="nucleotide sequence ID" value="NZ_BAABCW010000021.1"/>
</dbReference>
<evidence type="ECO:0000256" key="1">
    <source>
        <dbReference type="ARBA" id="ARBA00004651"/>
    </source>
</evidence>
<feature type="transmembrane region" description="Helical" evidence="6">
    <location>
        <begin position="78"/>
        <end position="95"/>
    </location>
</feature>
<evidence type="ECO:0000313" key="8">
    <source>
        <dbReference type="EMBL" id="GAA3519337.1"/>
    </source>
</evidence>
<dbReference type="Proteomes" id="UP001500459">
    <property type="component" value="Unassembled WGS sequence"/>
</dbReference>
<sequence>MENEFRKVMSERTDDELIKIVTVEKKKYQISAIEAATSEIKSRNIDQNYFEEYKDKLVVEKKEIDSIAKNQANKTKRALNFVVDSLIIFSIIYFFNKYSTEKSELPPIKFVLLLYFGYYIVLENIFGQTIGKFITNTKVTDLKGEKPNMGQIANRTLCRFIPFDPLTFFFNREGMKFHDTFSKTTVVNNMNTNIM</sequence>
<dbReference type="InterPro" id="IPR051791">
    <property type="entry name" value="Pra-immunoreactive"/>
</dbReference>
<dbReference type="InterPro" id="IPR010432">
    <property type="entry name" value="RDD"/>
</dbReference>
<keyword evidence="5 6" id="KW-0472">Membrane</keyword>
<dbReference type="PANTHER" id="PTHR36115">
    <property type="entry name" value="PROLINE-RICH ANTIGEN HOMOLOG-RELATED"/>
    <property type="match status" value="1"/>
</dbReference>
<evidence type="ECO:0000256" key="4">
    <source>
        <dbReference type="ARBA" id="ARBA00022989"/>
    </source>
</evidence>
<keyword evidence="3 6" id="KW-0812">Transmembrane</keyword>
<feature type="transmembrane region" description="Helical" evidence="6">
    <location>
        <begin position="107"/>
        <end position="126"/>
    </location>
</feature>
<feature type="domain" description="RDD" evidence="7">
    <location>
        <begin position="75"/>
        <end position="169"/>
    </location>
</feature>
<accession>A0ABP6UVI2</accession>
<keyword evidence="2" id="KW-1003">Cell membrane</keyword>
<evidence type="ECO:0000256" key="2">
    <source>
        <dbReference type="ARBA" id="ARBA00022475"/>
    </source>
</evidence>
<protein>
    <recommendedName>
        <fullName evidence="7">RDD domain-containing protein</fullName>
    </recommendedName>
</protein>